<organism evidence="2">
    <name type="scientific">Aegilops tauschii</name>
    <name type="common">Tausch's goatgrass</name>
    <name type="synonym">Aegilops squarrosa</name>
    <dbReference type="NCBI Taxonomy" id="37682"/>
    <lineage>
        <taxon>Eukaryota</taxon>
        <taxon>Viridiplantae</taxon>
        <taxon>Streptophyta</taxon>
        <taxon>Embryophyta</taxon>
        <taxon>Tracheophyta</taxon>
        <taxon>Spermatophyta</taxon>
        <taxon>Magnoliopsida</taxon>
        <taxon>Liliopsida</taxon>
        <taxon>Poales</taxon>
        <taxon>Poaceae</taxon>
        <taxon>BOP clade</taxon>
        <taxon>Pooideae</taxon>
        <taxon>Triticodae</taxon>
        <taxon>Triticeae</taxon>
        <taxon>Triticinae</taxon>
        <taxon>Aegilops</taxon>
    </lineage>
</organism>
<name>R7VYX0_AEGTA</name>
<proteinExistence type="predicted"/>
<dbReference type="EnsemblPlants" id="EMT01064">
    <property type="protein sequence ID" value="EMT01064"/>
    <property type="gene ID" value="F775_14630"/>
</dbReference>
<dbReference type="PANTHER" id="PTHR32133:SF403">
    <property type="entry name" value="F-BOX DOMAIN-CONTAINING PROTEIN"/>
    <property type="match status" value="1"/>
</dbReference>
<feature type="domain" description="F-box protein AT5G49610-like beta-propeller" evidence="1">
    <location>
        <begin position="84"/>
        <end position="275"/>
    </location>
</feature>
<sequence>MSNLRSLDCRHGRSLFLQDAKELLVWEPITGSQRRVPLPVVFERGYSTAAVFCAADGCDHRDCLGGPFHVLFVFSSDDDDDEFATPLSACLYSSETRAWGQLTSAHAMLVEFIEYSSVLVASSMLYFIFYVIGRWGSILEYDLSSHSLTVFSTPRDNDNHCDSLYNLVLTEDGELGIIQDLHPHLKLWTREASDGTDARWALSRVISLCNLLPTSARLHDGYRVGVVGFAEGADVIFVSTLDELFAIELQPEQVRKVCDYSGYHNVVPVVTFYTPVPRPRGHHQNLLVSEPGEVAGGEVGGEEEKTVNQAQQLFEHGSITIEEGDFVNTSERIRHDHDISVCHVPYSIAIALKSLHCLPFAVMTIFALVYEGCINHFAFYIWVRGREADRDGAARDNNTD</sequence>
<dbReference type="PANTHER" id="PTHR32133">
    <property type="entry name" value="OS07G0120400 PROTEIN"/>
    <property type="match status" value="1"/>
</dbReference>
<dbReference type="Pfam" id="PF23635">
    <property type="entry name" value="Beta-prop_AT5G49610-like"/>
    <property type="match status" value="1"/>
</dbReference>
<dbReference type="ExpressionAtlas" id="R7VYX0">
    <property type="expression patterns" value="baseline"/>
</dbReference>
<dbReference type="AlphaFoldDB" id="R7VYX0"/>
<dbReference type="InterPro" id="IPR056594">
    <property type="entry name" value="AT5G49610-like_b-prop"/>
</dbReference>
<evidence type="ECO:0000313" key="2">
    <source>
        <dbReference type="EnsemblPlants" id="EMT01064"/>
    </source>
</evidence>
<dbReference type="SUPFAM" id="SSF50965">
    <property type="entry name" value="Galactose oxidase, central domain"/>
    <property type="match status" value="1"/>
</dbReference>
<reference evidence="2" key="1">
    <citation type="submission" date="2015-06" db="UniProtKB">
        <authorList>
            <consortium name="EnsemblPlants"/>
        </authorList>
    </citation>
    <scope>IDENTIFICATION</scope>
</reference>
<dbReference type="InterPro" id="IPR011043">
    <property type="entry name" value="Gal_Oxase/kelch_b-propeller"/>
</dbReference>
<evidence type="ECO:0000259" key="1">
    <source>
        <dbReference type="Pfam" id="PF23635"/>
    </source>
</evidence>
<protein>
    <recommendedName>
        <fullName evidence="1">F-box protein AT5G49610-like beta-propeller domain-containing protein</fullName>
    </recommendedName>
</protein>
<accession>R7VYX0</accession>